<sequence>MAITFERRAILGTLCGILTGLGAGCLSNSSTRLNQQSTATSTPVGTVNEADLTDWERSTDCITTGERDDLDEMYDSVIKVEQVKNSLSGDYAPIKFTELTEGEKQILRTVTEKGGYATCDFPDSFGKFVNRVREHKGRQEGTMVFLKRDNTYYGLYVEVTDQGISYVTY</sequence>
<organism evidence="1 2">
    <name type="scientific">Haloferax gibbonsii</name>
    <dbReference type="NCBI Taxonomy" id="35746"/>
    <lineage>
        <taxon>Archaea</taxon>
        <taxon>Methanobacteriati</taxon>
        <taxon>Methanobacteriota</taxon>
        <taxon>Stenosarchaea group</taxon>
        <taxon>Halobacteria</taxon>
        <taxon>Halobacteriales</taxon>
        <taxon>Haloferacaceae</taxon>
        <taxon>Haloferax</taxon>
    </lineage>
</organism>
<dbReference type="PROSITE" id="PS51257">
    <property type="entry name" value="PROKAR_LIPOPROTEIN"/>
    <property type="match status" value="1"/>
</dbReference>
<dbReference type="EMBL" id="CP063205">
    <property type="protein sequence ID" value="QOS11289.1"/>
    <property type="molecule type" value="Genomic_DNA"/>
</dbReference>
<dbReference type="Proteomes" id="UP000663064">
    <property type="component" value="Chromosome"/>
</dbReference>
<dbReference type="AlphaFoldDB" id="A0A871BES6"/>
<evidence type="ECO:0000313" key="2">
    <source>
        <dbReference type="Proteomes" id="UP000663064"/>
    </source>
</evidence>
<accession>A0A871BES6</accession>
<name>A0A871BES6_HALGI</name>
<protein>
    <submittedName>
        <fullName evidence="1">Uncharacterized protein</fullName>
    </submittedName>
</protein>
<dbReference type="GeneID" id="59458805"/>
<evidence type="ECO:0000313" key="1">
    <source>
        <dbReference type="EMBL" id="QOS11289.1"/>
    </source>
</evidence>
<dbReference type="RefSeq" id="WP_193493223.1">
    <property type="nucleotide sequence ID" value="NZ_CP063205.1"/>
</dbReference>
<proteinExistence type="predicted"/>
<reference evidence="1" key="1">
    <citation type="journal article" date="2021" name="Front. Microbiol.">
        <title>Cellular and Genomic Properties of Haloferax gibbonsii LR2-5, the Host of Euryarchaeal Virus HFTV1.</title>
        <authorList>
            <person name="Tittes C."/>
            <person name="Schwarzer S."/>
            <person name="Pfeiffer F."/>
            <person name="Dyall-Smith M."/>
            <person name="Rodriguez-Franco M."/>
            <person name="Oksanen H.M."/>
            <person name="Quax T.E.F."/>
        </authorList>
    </citation>
    <scope>NUCLEOTIDE SEQUENCE</scope>
    <source>
        <strain evidence="1">LR2-5</strain>
    </source>
</reference>
<gene>
    <name evidence="1" type="ORF">HfgLR_05730</name>
</gene>